<gene>
    <name evidence="1" type="ORF">HMPREF0372_03558</name>
</gene>
<name>G9YVJ4_FLAPL</name>
<evidence type="ECO:0000313" key="1">
    <source>
        <dbReference type="EMBL" id="EHM40323.1"/>
    </source>
</evidence>
<evidence type="ECO:0000313" key="2">
    <source>
        <dbReference type="Proteomes" id="UP000004459"/>
    </source>
</evidence>
<organism evidence="1 2">
    <name type="scientific">Flavonifractor plautii ATCC 29863</name>
    <dbReference type="NCBI Taxonomy" id="411475"/>
    <lineage>
        <taxon>Bacteria</taxon>
        <taxon>Bacillati</taxon>
        <taxon>Bacillota</taxon>
        <taxon>Clostridia</taxon>
        <taxon>Eubacteriales</taxon>
        <taxon>Oscillospiraceae</taxon>
        <taxon>Flavonifractor</taxon>
    </lineage>
</organism>
<accession>G9YVJ4</accession>
<dbReference type="Proteomes" id="UP000004459">
    <property type="component" value="Unassembled WGS sequence"/>
</dbReference>
<protein>
    <submittedName>
        <fullName evidence="1">Uncharacterized protein</fullName>
    </submittedName>
</protein>
<reference evidence="1 2" key="1">
    <citation type="submission" date="2011-08" db="EMBL/GenBank/DDBJ databases">
        <authorList>
            <person name="Weinstock G."/>
            <person name="Sodergren E."/>
            <person name="Clifton S."/>
            <person name="Fulton L."/>
            <person name="Fulton B."/>
            <person name="Courtney L."/>
            <person name="Fronick C."/>
            <person name="Harrison M."/>
            <person name="Strong C."/>
            <person name="Farmer C."/>
            <person name="Delahaunty K."/>
            <person name="Markovic C."/>
            <person name="Hall O."/>
            <person name="Minx P."/>
            <person name="Tomlinson C."/>
            <person name="Mitreva M."/>
            <person name="Hou S."/>
            <person name="Chen J."/>
            <person name="Wollam A."/>
            <person name="Pepin K.H."/>
            <person name="Johnson M."/>
            <person name="Bhonagiri V."/>
            <person name="Zhang X."/>
            <person name="Suruliraj S."/>
            <person name="Warren W."/>
            <person name="Chinwalla A."/>
            <person name="Mardis E.R."/>
            <person name="Wilson R.K."/>
        </authorList>
    </citation>
    <scope>NUCLEOTIDE SEQUENCE [LARGE SCALE GENOMIC DNA]</scope>
    <source>
        <strain evidence="1 2">ATCC 29863</strain>
    </source>
</reference>
<dbReference type="EMBL" id="AGCK01000290">
    <property type="protein sequence ID" value="EHM40323.1"/>
    <property type="molecule type" value="Genomic_DNA"/>
</dbReference>
<dbReference type="AlphaFoldDB" id="G9YVJ4"/>
<proteinExistence type="predicted"/>
<sequence>MHVDALLLSIRCIQYIPIIGRILSKRRGAVSLRRFPPRPPPNLEASALYPPGQGRHGLRWAGIALGLTVASA</sequence>
<comment type="caution">
    <text evidence="1">The sequence shown here is derived from an EMBL/GenBank/DDBJ whole genome shotgun (WGS) entry which is preliminary data.</text>
</comment>
<dbReference type="HOGENOM" id="CLU_2716521_0_0_9"/>